<dbReference type="EMBL" id="KQ965735">
    <property type="protein sequence ID" value="KXS20453.1"/>
    <property type="molecule type" value="Genomic_DNA"/>
</dbReference>
<evidence type="ECO:0000259" key="2">
    <source>
        <dbReference type="Pfam" id="PF14655"/>
    </source>
</evidence>
<feature type="compositionally biased region" description="Low complexity" evidence="1">
    <location>
        <begin position="138"/>
        <end position="147"/>
    </location>
</feature>
<evidence type="ECO:0000313" key="4">
    <source>
        <dbReference type="Proteomes" id="UP000070544"/>
    </source>
</evidence>
<feature type="compositionally biased region" description="Pro residues" evidence="1">
    <location>
        <begin position="1"/>
        <end position="10"/>
    </location>
</feature>
<evidence type="ECO:0000313" key="3">
    <source>
        <dbReference type="EMBL" id="KXS20453.1"/>
    </source>
</evidence>
<dbReference type="AlphaFoldDB" id="A0A139AV49"/>
<sequence length="438" mass="45413">MTTPAPPPPSASSHPPNSHSTHHPAKFIRLVPPTRLPRDVVHLIGDGDGEGDRTDDAEADSDAARRSSVPRKSSRGDGGDDSNTRKDKDWDRTSSAMPAGDVAADGWDVGEEEWGDWDTPPPSHPPSHPPPSPPSPVPSSSSDTAGSPPHPPPSLLASAMSPPRVAFSTASRMASVMIATAEAGKVWVVGDEKRVVVVEEGVMGWEVRGSVVGGGDGDHHTAILLLPFFSPSTGMGRSTPSTTYLLVGYASGTLRVYTKSCHLLLSIPLYQYPILRLRYRPPHPTSSVAASTTDNPNSQRDTDDVLALHQGGRLAVLDGTALWVAVRIAAAGYGGGPGGGWGGLGWADPGAAEAAAQAQGQGVRWARANLGGQSADLADVVACGPSTSTYVPKPLSVPDGARYRGGKAGAAKGFSVRYLTVGQNPAVAVVSFSHGWGQ</sequence>
<protein>
    <recommendedName>
        <fullName evidence="2">Rab3-GAP regulatory subunit N-terminal domain-containing protein</fullName>
    </recommendedName>
</protein>
<proteinExistence type="predicted"/>
<dbReference type="Proteomes" id="UP000070544">
    <property type="component" value="Unassembled WGS sequence"/>
</dbReference>
<keyword evidence="4" id="KW-1185">Reference proteome</keyword>
<accession>A0A139AV49</accession>
<feature type="compositionally biased region" description="Basic and acidic residues" evidence="1">
    <location>
        <begin position="74"/>
        <end position="92"/>
    </location>
</feature>
<dbReference type="Pfam" id="PF14655">
    <property type="entry name" value="RAB3GAP2_N"/>
    <property type="match status" value="1"/>
</dbReference>
<organism evidence="3 4">
    <name type="scientific">Gonapodya prolifera (strain JEL478)</name>
    <name type="common">Monoblepharis prolifera</name>
    <dbReference type="NCBI Taxonomy" id="1344416"/>
    <lineage>
        <taxon>Eukaryota</taxon>
        <taxon>Fungi</taxon>
        <taxon>Fungi incertae sedis</taxon>
        <taxon>Chytridiomycota</taxon>
        <taxon>Chytridiomycota incertae sedis</taxon>
        <taxon>Monoblepharidomycetes</taxon>
        <taxon>Monoblepharidales</taxon>
        <taxon>Gonapodyaceae</taxon>
        <taxon>Gonapodya</taxon>
    </lineage>
</organism>
<evidence type="ECO:0000256" key="1">
    <source>
        <dbReference type="SAM" id="MobiDB-lite"/>
    </source>
</evidence>
<gene>
    <name evidence="3" type="ORF">M427DRAFT_375933</name>
</gene>
<dbReference type="STRING" id="1344416.A0A139AV49"/>
<dbReference type="InterPro" id="IPR032839">
    <property type="entry name" value="RAB3GAP_N"/>
</dbReference>
<feature type="region of interest" description="Disordered" evidence="1">
    <location>
        <begin position="1"/>
        <end position="158"/>
    </location>
</feature>
<name>A0A139AV49_GONPJ</name>
<reference evidence="3 4" key="1">
    <citation type="journal article" date="2015" name="Genome Biol. Evol.">
        <title>Phylogenomic analyses indicate that early fungi evolved digesting cell walls of algal ancestors of land plants.</title>
        <authorList>
            <person name="Chang Y."/>
            <person name="Wang S."/>
            <person name="Sekimoto S."/>
            <person name="Aerts A.L."/>
            <person name="Choi C."/>
            <person name="Clum A."/>
            <person name="LaButti K.M."/>
            <person name="Lindquist E.A."/>
            <person name="Yee Ngan C."/>
            <person name="Ohm R.A."/>
            <person name="Salamov A.A."/>
            <person name="Grigoriev I.V."/>
            <person name="Spatafora J.W."/>
            <person name="Berbee M.L."/>
        </authorList>
    </citation>
    <scope>NUCLEOTIDE SEQUENCE [LARGE SCALE GENOMIC DNA]</scope>
    <source>
        <strain evidence="3 4">JEL478</strain>
    </source>
</reference>
<feature type="domain" description="Rab3-GAP regulatory subunit N-terminal" evidence="2">
    <location>
        <begin position="176"/>
        <end position="435"/>
    </location>
</feature>
<dbReference type="OrthoDB" id="360390at2759"/>
<feature type="compositionally biased region" description="Pro residues" evidence="1">
    <location>
        <begin position="119"/>
        <end position="137"/>
    </location>
</feature>